<evidence type="ECO:0000313" key="1">
    <source>
        <dbReference type="EMBL" id="KAJ1206792.1"/>
    </source>
</evidence>
<name>A0AAV7W2N0_PLEWA</name>
<dbReference type="Proteomes" id="UP001066276">
    <property type="component" value="Chromosome 1_2"/>
</dbReference>
<reference evidence="1" key="1">
    <citation type="journal article" date="2022" name="bioRxiv">
        <title>Sequencing and chromosome-scale assembly of the giantPleurodeles waltlgenome.</title>
        <authorList>
            <person name="Brown T."/>
            <person name="Elewa A."/>
            <person name="Iarovenko S."/>
            <person name="Subramanian E."/>
            <person name="Araus A.J."/>
            <person name="Petzold A."/>
            <person name="Susuki M."/>
            <person name="Suzuki K.-i.T."/>
            <person name="Hayashi T."/>
            <person name="Toyoda A."/>
            <person name="Oliveira C."/>
            <person name="Osipova E."/>
            <person name="Leigh N.D."/>
            <person name="Simon A."/>
            <person name="Yun M.H."/>
        </authorList>
    </citation>
    <scope>NUCLEOTIDE SEQUENCE</scope>
    <source>
        <strain evidence="1">20211129_DDA</strain>
        <tissue evidence="1">Liver</tissue>
    </source>
</reference>
<dbReference type="Gene3D" id="3.30.70.1820">
    <property type="entry name" value="L1 transposable element, RRM domain"/>
    <property type="match status" value="1"/>
</dbReference>
<protein>
    <submittedName>
        <fullName evidence="1">Uncharacterized protein</fullName>
    </submittedName>
</protein>
<proteinExistence type="predicted"/>
<organism evidence="1 2">
    <name type="scientific">Pleurodeles waltl</name>
    <name type="common">Iberian ribbed newt</name>
    <dbReference type="NCBI Taxonomy" id="8319"/>
    <lineage>
        <taxon>Eukaryota</taxon>
        <taxon>Metazoa</taxon>
        <taxon>Chordata</taxon>
        <taxon>Craniata</taxon>
        <taxon>Vertebrata</taxon>
        <taxon>Euteleostomi</taxon>
        <taxon>Amphibia</taxon>
        <taxon>Batrachia</taxon>
        <taxon>Caudata</taxon>
        <taxon>Salamandroidea</taxon>
        <taxon>Salamandridae</taxon>
        <taxon>Pleurodelinae</taxon>
        <taxon>Pleurodeles</taxon>
    </lineage>
</organism>
<keyword evidence="2" id="KW-1185">Reference proteome</keyword>
<evidence type="ECO:0000313" key="2">
    <source>
        <dbReference type="Proteomes" id="UP001066276"/>
    </source>
</evidence>
<dbReference type="AlphaFoldDB" id="A0AAV7W2N0"/>
<accession>A0AAV7W2N0</accession>
<gene>
    <name evidence="1" type="ORF">NDU88_002190</name>
</gene>
<comment type="caution">
    <text evidence="1">The sequence shown here is derived from an EMBL/GenBank/DDBJ whole genome shotgun (WGS) entry which is preliminary data.</text>
</comment>
<sequence length="81" mass="9717">MEDHYDPLPDWGRDTDFLLHKMKYLENLARRDNLQIYGVPDALEKDDMLGYHQLMLQALPQLQLQRPLDFQRAHHVRSHHA</sequence>
<dbReference type="EMBL" id="JANPWB010000002">
    <property type="protein sequence ID" value="KAJ1206792.1"/>
    <property type="molecule type" value="Genomic_DNA"/>
</dbReference>